<sequence>MIFITTLLKYFVSDRKFLEAHKCVTTITSECEDPTPSNILDSLITQAPKSQHPAHRRRRL</sequence>
<proteinExistence type="predicted"/>
<comment type="caution">
    <text evidence="1">The sequence shown here is derived from an EMBL/GenBank/DDBJ whole genome shotgun (WGS) entry which is preliminary data.</text>
</comment>
<reference evidence="1 2" key="1">
    <citation type="journal article" date="2019" name="PLoS Biol.">
        <title>Sex chromosomes control vertical transmission of feminizing Wolbachia symbionts in an isopod.</title>
        <authorList>
            <person name="Becking T."/>
            <person name="Chebbi M.A."/>
            <person name="Giraud I."/>
            <person name="Moumen B."/>
            <person name="Laverre T."/>
            <person name="Caubet Y."/>
            <person name="Peccoud J."/>
            <person name="Gilbert C."/>
            <person name="Cordaux R."/>
        </authorList>
    </citation>
    <scope>NUCLEOTIDE SEQUENCE [LARGE SCALE GENOMIC DNA]</scope>
    <source>
        <strain evidence="1">ANa2</strain>
        <tissue evidence="1">Whole body excluding digestive tract and cuticle</tissue>
    </source>
</reference>
<keyword evidence="2" id="KW-1185">Reference proteome</keyword>
<accession>A0A5N5T0Z8</accession>
<dbReference type="EMBL" id="SEYY01015185">
    <property type="protein sequence ID" value="KAB7500106.1"/>
    <property type="molecule type" value="Genomic_DNA"/>
</dbReference>
<evidence type="ECO:0000313" key="1">
    <source>
        <dbReference type="EMBL" id="KAB7500106.1"/>
    </source>
</evidence>
<protein>
    <submittedName>
        <fullName evidence="1">Uncharacterized protein</fullName>
    </submittedName>
</protein>
<dbReference type="OrthoDB" id="6512861at2759"/>
<name>A0A5N5T0Z8_9CRUS</name>
<dbReference type="AlphaFoldDB" id="A0A5N5T0Z8"/>
<evidence type="ECO:0000313" key="2">
    <source>
        <dbReference type="Proteomes" id="UP000326759"/>
    </source>
</evidence>
<dbReference type="Proteomes" id="UP000326759">
    <property type="component" value="Unassembled WGS sequence"/>
</dbReference>
<gene>
    <name evidence="1" type="ORF">Anas_04850</name>
</gene>
<organism evidence="1 2">
    <name type="scientific">Armadillidium nasatum</name>
    <dbReference type="NCBI Taxonomy" id="96803"/>
    <lineage>
        <taxon>Eukaryota</taxon>
        <taxon>Metazoa</taxon>
        <taxon>Ecdysozoa</taxon>
        <taxon>Arthropoda</taxon>
        <taxon>Crustacea</taxon>
        <taxon>Multicrustacea</taxon>
        <taxon>Malacostraca</taxon>
        <taxon>Eumalacostraca</taxon>
        <taxon>Peracarida</taxon>
        <taxon>Isopoda</taxon>
        <taxon>Oniscidea</taxon>
        <taxon>Crinocheta</taxon>
        <taxon>Armadillidiidae</taxon>
        <taxon>Armadillidium</taxon>
    </lineage>
</organism>